<evidence type="ECO:0000313" key="1">
    <source>
        <dbReference type="EMBL" id="AMM31200.1"/>
    </source>
</evidence>
<dbReference type="AlphaFoldDB" id="A0A126ZVM3"/>
<evidence type="ECO:0008006" key="3">
    <source>
        <dbReference type="Google" id="ProtNLM"/>
    </source>
</evidence>
<gene>
    <name evidence="1" type="ORF">SA2016_0504</name>
</gene>
<dbReference type="RefSeq" id="WP_066494905.1">
    <property type="nucleotide sequence ID" value="NZ_BJMO01000017.1"/>
</dbReference>
<dbReference type="Proteomes" id="UP000070134">
    <property type="component" value="Chromosome"/>
</dbReference>
<dbReference type="Gene3D" id="1.10.10.60">
    <property type="entry name" value="Homeodomain-like"/>
    <property type="match status" value="1"/>
</dbReference>
<dbReference type="KEGG" id="satk:SA2016_0504"/>
<keyword evidence="2" id="KW-1185">Reference proteome</keyword>
<proteinExistence type="predicted"/>
<evidence type="ECO:0000313" key="2">
    <source>
        <dbReference type="Proteomes" id="UP000070134"/>
    </source>
</evidence>
<protein>
    <recommendedName>
        <fullName evidence="3">HTH araC/xylS-type domain-containing protein</fullName>
    </recommendedName>
</protein>
<organism evidence="1 2">
    <name type="scientific">Sinomonas atrocyanea</name>
    <dbReference type="NCBI Taxonomy" id="37927"/>
    <lineage>
        <taxon>Bacteria</taxon>
        <taxon>Bacillati</taxon>
        <taxon>Actinomycetota</taxon>
        <taxon>Actinomycetes</taxon>
        <taxon>Micrococcales</taxon>
        <taxon>Micrococcaceae</taxon>
        <taxon>Sinomonas</taxon>
    </lineage>
</organism>
<name>A0A126ZVM3_9MICC</name>
<accession>A0A126ZVM3</accession>
<sequence length="86" mass="9314">MCHPAWGPARSPAPAPRELVGVRRLRDLIDRDGARRFRAAHDRARRLPFDVAALALAAGIPPAQLTREFTHAYGASPEEYASAGGL</sequence>
<dbReference type="EMBL" id="CP014518">
    <property type="protein sequence ID" value="AMM31200.1"/>
    <property type="molecule type" value="Genomic_DNA"/>
</dbReference>
<dbReference type="STRING" id="37927.SA2016_0504"/>
<reference evidence="1 2" key="1">
    <citation type="submission" date="2016-02" db="EMBL/GenBank/DDBJ databases">
        <title>Complete genome of Sinomonas atrocyanea KCTC 3377.</title>
        <authorList>
            <person name="Kim K.M."/>
        </authorList>
    </citation>
    <scope>NUCLEOTIDE SEQUENCE [LARGE SCALE GENOMIC DNA]</scope>
    <source>
        <strain evidence="1 2">KCTC 3377</strain>
    </source>
</reference>